<keyword evidence="3" id="KW-0012">Acyltransferase</keyword>
<dbReference type="AlphaFoldDB" id="A0A1G7XU79"/>
<dbReference type="GO" id="GO:0016747">
    <property type="term" value="F:acyltransferase activity, transferring groups other than amino-acyl groups"/>
    <property type="evidence" value="ECO:0007669"/>
    <property type="project" value="InterPro"/>
</dbReference>
<feature type="domain" description="Acyltransferase 3" evidence="2">
    <location>
        <begin position="13"/>
        <end position="298"/>
    </location>
</feature>
<feature type="transmembrane region" description="Helical" evidence="1">
    <location>
        <begin position="39"/>
        <end position="61"/>
    </location>
</feature>
<dbReference type="PANTHER" id="PTHR23028:SF53">
    <property type="entry name" value="ACYL_TRANSF_3 DOMAIN-CONTAINING PROTEIN"/>
    <property type="match status" value="1"/>
</dbReference>
<feature type="transmembrane region" description="Helical" evidence="1">
    <location>
        <begin position="17"/>
        <end position="33"/>
    </location>
</feature>
<keyword evidence="3" id="KW-0808">Transferase</keyword>
<keyword evidence="1" id="KW-0472">Membrane</keyword>
<dbReference type="Pfam" id="PF01757">
    <property type="entry name" value="Acyl_transf_3"/>
    <property type="match status" value="1"/>
</dbReference>
<keyword evidence="3" id="KW-0378">Hydrolase</keyword>
<feature type="transmembrane region" description="Helical" evidence="1">
    <location>
        <begin position="129"/>
        <end position="151"/>
    </location>
</feature>
<name>A0A1G7XU79_9SPHI</name>
<dbReference type="InterPro" id="IPR002656">
    <property type="entry name" value="Acyl_transf_3_dom"/>
</dbReference>
<evidence type="ECO:0000313" key="3">
    <source>
        <dbReference type="EMBL" id="SDG87300.1"/>
    </source>
</evidence>
<protein>
    <submittedName>
        <fullName evidence="3">Peptidoglycan/LPS O-acetylase OafA/YrhL, contains acyltransferase and SGNH-hydrolase domains</fullName>
    </submittedName>
</protein>
<evidence type="ECO:0000256" key="1">
    <source>
        <dbReference type="SAM" id="Phobius"/>
    </source>
</evidence>
<gene>
    <name evidence="3" type="ORF">SAMN05192573_105162</name>
</gene>
<keyword evidence="1" id="KW-0812">Transmembrane</keyword>
<feature type="transmembrane region" description="Helical" evidence="1">
    <location>
        <begin position="203"/>
        <end position="236"/>
    </location>
</feature>
<dbReference type="Proteomes" id="UP000199705">
    <property type="component" value="Unassembled WGS sequence"/>
</dbReference>
<dbReference type="GO" id="GO:0016787">
    <property type="term" value="F:hydrolase activity"/>
    <property type="evidence" value="ECO:0007669"/>
    <property type="project" value="UniProtKB-KW"/>
</dbReference>
<accession>A0A1G7XU79</accession>
<feature type="transmembrane region" description="Helical" evidence="1">
    <location>
        <begin position="163"/>
        <end position="191"/>
    </location>
</feature>
<dbReference type="PANTHER" id="PTHR23028">
    <property type="entry name" value="ACETYLTRANSFERASE"/>
    <property type="match status" value="1"/>
</dbReference>
<proteinExistence type="predicted"/>
<feature type="transmembrane region" description="Helical" evidence="1">
    <location>
        <begin position="275"/>
        <end position="297"/>
    </location>
</feature>
<reference evidence="4" key="1">
    <citation type="submission" date="2016-10" db="EMBL/GenBank/DDBJ databases">
        <authorList>
            <person name="Varghese N."/>
            <person name="Submissions S."/>
        </authorList>
    </citation>
    <scope>NUCLEOTIDE SEQUENCE [LARGE SCALE GENOMIC DNA]</scope>
    <source>
        <strain evidence="4">Gh-67</strain>
    </source>
</reference>
<dbReference type="STRING" id="551996.SAMN05192573_105162"/>
<evidence type="ECO:0000313" key="4">
    <source>
        <dbReference type="Proteomes" id="UP000199705"/>
    </source>
</evidence>
<dbReference type="InterPro" id="IPR050879">
    <property type="entry name" value="Acyltransferase_3"/>
</dbReference>
<organism evidence="3 4">
    <name type="scientific">Mucilaginibacter gossypii</name>
    <dbReference type="NCBI Taxonomy" id="551996"/>
    <lineage>
        <taxon>Bacteria</taxon>
        <taxon>Pseudomonadati</taxon>
        <taxon>Bacteroidota</taxon>
        <taxon>Sphingobacteriia</taxon>
        <taxon>Sphingobacteriales</taxon>
        <taxon>Sphingobacteriaceae</taxon>
        <taxon>Mucilaginibacter</taxon>
    </lineage>
</organism>
<keyword evidence="1" id="KW-1133">Transmembrane helix</keyword>
<dbReference type="GO" id="GO:0000271">
    <property type="term" value="P:polysaccharide biosynthetic process"/>
    <property type="evidence" value="ECO:0007669"/>
    <property type="project" value="TreeGrafter"/>
</dbReference>
<dbReference type="RefSeq" id="WP_091167326.1">
    <property type="nucleotide sequence ID" value="NZ_FNCG01000005.1"/>
</dbReference>
<evidence type="ECO:0000259" key="2">
    <source>
        <dbReference type="Pfam" id="PF01757"/>
    </source>
</evidence>
<dbReference type="EMBL" id="FNCG01000005">
    <property type="protein sequence ID" value="SDG87300.1"/>
    <property type="molecule type" value="Genomic_DNA"/>
</dbReference>
<keyword evidence="4" id="KW-1185">Reference proteome</keyword>
<sequence>MTLANNKTRQHIQQVDYIRAIASLAVALFHLGGKSLPGLHYGWLGVQMFFLLSGFIICWAIPENYSWALFPKYILKRITRIEPPYIASILLTILAGYLLNTNYRPDISNILTHLAYINNFIGRPYLNPVYWTLGIEFQYYLFIGVFFPIIIKKWGAISLPLICLLPLFIPVPGSTLLNVFPFFALGILYYLYLTGKRGLTEVLIYGVAVTAIGFYSAGWLPMVAGLLALVLLILPLKRHPAIAFFSKISFSLYLTHDVVGSSLVAFMGMHLPKTFGFRAFEFLTGIAVSISFAYLFYRMVELPCLQLSKRIRY</sequence>
<dbReference type="GO" id="GO:0016020">
    <property type="term" value="C:membrane"/>
    <property type="evidence" value="ECO:0007669"/>
    <property type="project" value="TreeGrafter"/>
</dbReference>